<dbReference type="EMBL" id="PDXD01000091">
    <property type="protein sequence ID" value="RYN63067.1"/>
    <property type="molecule type" value="Genomic_DNA"/>
</dbReference>
<proteinExistence type="predicted"/>
<evidence type="ECO:0000313" key="1">
    <source>
        <dbReference type="EMBL" id="RYN63067.1"/>
    </source>
</evidence>
<dbReference type="Proteomes" id="UP000291422">
    <property type="component" value="Unassembled WGS sequence"/>
</dbReference>
<comment type="caution">
    <text evidence="1">The sequence shown here is derived from an EMBL/GenBank/DDBJ whole genome shotgun (WGS) entry which is preliminary data.</text>
</comment>
<accession>A0A4Q4MYN6</accession>
<organism evidence="1 2">
    <name type="scientific">Alternaria alternata</name>
    <name type="common">Alternaria rot fungus</name>
    <name type="synonym">Torula alternata</name>
    <dbReference type="NCBI Taxonomy" id="5599"/>
    <lineage>
        <taxon>Eukaryota</taxon>
        <taxon>Fungi</taxon>
        <taxon>Dikarya</taxon>
        <taxon>Ascomycota</taxon>
        <taxon>Pezizomycotina</taxon>
        <taxon>Dothideomycetes</taxon>
        <taxon>Pleosporomycetidae</taxon>
        <taxon>Pleosporales</taxon>
        <taxon>Pleosporineae</taxon>
        <taxon>Pleosporaceae</taxon>
        <taxon>Alternaria</taxon>
        <taxon>Alternaria sect. Alternaria</taxon>
        <taxon>Alternaria alternata complex</taxon>
    </lineage>
</organism>
<protein>
    <submittedName>
        <fullName evidence="1">Uncharacterized protein</fullName>
    </submittedName>
</protein>
<dbReference type="PANTHER" id="PTHR42085:SF2">
    <property type="entry name" value="F-BOX DOMAIN-CONTAINING PROTEIN"/>
    <property type="match status" value="1"/>
</dbReference>
<name>A0A4Q4MYN6_ALTAL</name>
<dbReference type="AlphaFoldDB" id="A0A4Q4MYN6"/>
<dbReference type="InterPro" id="IPR038883">
    <property type="entry name" value="AN11006-like"/>
</dbReference>
<evidence type="ECO:0000313" key="2">
    <source>
        <dbReference type="Proteomes" id="UP000291422"/>
    </source>
</evidence>
<gene>
    <name evidence="1" type="ORF">AA0117_g12836</name>
</gene>
<reference evidence="2" key="1">
    <citation type="journal article" date="2019" name="bioRxiv">
        <title>Genomics, evolutionary history and diagnostics of the Alternaria alternata species group including apple and Asian pear pathotypes.</title>
        <authorList>
            <person name="Armitage A.D."/>
            <person name="Cockerton H.M."/>
            <person name="Sreenivasaprasad S."/>
            <person name="Woodhall J.W."/>
            <person name="Lane C.R."/>
            <person name="Harrison R.J."/>
            <person name="Clarkson J.P."/>
        </authorList>
    </citation>
    <scope>NUCLEOTIDE SEQUENCE [LARGE SCALE GENOMIC DNA]</scope>
    <source>
        <strain evidence="2">FERA 1177</strain>
    </source>
</reference>
<dbReference type="PANTHER" id="PTHR42085">
    <property type="entry name" value="F-BOX DOMAIN-CONTAINING PROTEIN"/>
    <property type="match status" value="1"/>
</dbReference>
<sequence>MPSFDSSKLGESVTGNFLDLPKGIRNNIYEKVLAVPHPIYLFQEPNSRVETFAPEKPSRWLAILLTNRQICHEASVILYGTNHFHLVDTTQQQLGLLRSFLDCIGSVNAASLSHLCINFPVTEEVDGQTGEVKLRDDSLQSLKLLRERCTNLSKLETLVHNKSNSVFRETGDSLEKALFSINAQLKAISSLEKVVVRVVARDEVPTTIAKNIMQGLGWVLSDDGNQNQ</sequence>